<reference evidence="1" key="2">
    <citation type="submission" date="2000-08" db="EMBL/GenBank/DDBJ databases">
        <title>Genomic sequence for Arabidopsis thaliana BAC T2E6 from chromosome I.</title>
        <authorList>
            <person name="Chao Q."/>
            <person name="Brooks S."/>
            <person name="Buehler E."/>
            <person name="Johnson-Hopson C."/>
            <person name="Khan S."/>
            <person name="Kim C."/>
            <person name="Shinn P."/>
            <person name="Altafi H."/>
            <person name="Bei Q."/>
            <person name="Chin C."/>
            <person name="Chiou J."/>
            <person name="Choi E."/>
            <person name="Conn L."/>
            <person name="Conway A."/>
            <person name="Gonzales A."/>
            <person name="Hansen N."/>
            <person name="Howng B."/>
            <person name="Koo T."/>
            <person name="Lam B."/>
            <person name="Lee J."/>
            <person name="Lenz C."/>
            <person name="Li J."/>
            <person name="Liu A."/>
            <person name="Liu K."/>
            <person name="Liu S."/>
            <person name="Mukharsky N."/>
            <person name="Nguyen M."/>
            <person name="Palm C."/>
            <person name="Pham P."/>
            <person name="Sakano H."/>
            <person name="Schwartz J."/>
            <person name="Southwick A."/>
            <person name="Thaveri A."/>
            <person name="Toriumi M."/>
            <person name="Vaysberg M."/>
            <person name="Yu G."/>
            <person name="Federspiel N.A."/>
            <person name="Theologis A."/>
            <person name="Ecker J.R."/>
        </authorList>
    </citation>
    <scope>NUCLEOTIDE SEQUENCE</scope>
</reference>
<name>Q9FZF7_ARATH</name>
<proteinExistence type="predicted"/>
<dbReference type="AlphaFoldDB" id="Q9FZF7"/>
<dbReference type="EMBL" id="AC012463">
    <property type="protein sequence ID" value="AAF99802.1"/>
    <property type="molecule type" value="Genomic_DNA"/>
</dbReference>
<dbReference type="ExpressionAtlas" id="Q9FZF7">
    <property type="expression patterns" value="baseline"/>
</dbReference>
<accession>Q9FZF7</accession>
<dbReference type="PANTHER" id="PTHR46234">
    <property type="entry name" value="ALPHA/BETA-HYDROLASES SUPERFAMILY PROTEIN"/>
    <property type="match status" value="1"/>
</dbReference>
<reference evidence="1" key="3">
    <citation type="submission" date="2000-08" db="EMBL/GenBank/DDBJ databases">
        <authorList>
            <person name="Cheuk R."/>
            <person name="Shinn P."/>
            <person name="Brooks S."/>
            <person name="Buehler E."/>
            <person name="Chao Q."/>
            <person name="Johnson-Hopson C."/>
            <person name="Khan S."/>
            <person name="Kim C."/>
            <person name="Altafi H."/>
            <person name="Bei B."/>
            <person name="Chin C."/>
            <person name="Chiou J."/>
            <person name="Choi E."/>
            <person name="Conn L."/>
            <person name="Conway A."/>
            <person name="Gonzalez A."/>
            <person name="Hansen N."/>
            <person name="Howing B."/>
            <person name="Koo T."/>
            <person name="Lam B."/>
            <person name="Lee J."/>
            <person name="Lenz C."/>
            <person name="Li J."/>
            <person name="Liu A."/>
            <person name="Liu J."/>
            <person name="Liu S."/>
            <person name="Mukharsky N."/>
            <person name="Nguyen M."/>
            <person name="Palm C."/>
            <person name="Pham P."/>
            <person name="Sakano H."/>
            <person name="Schwartz J."/>
            <person name="Southwick A."/>
            <person name="Thaveri A."/>
            <person name="Toriumi M."/>
            <person name="Vaysberg M."/>
            <person name="Yu G."/>
            <person name="Davis R."/>
            <person name="Federspiel N."/>
            <person name="Theologis A."/>
            <person name="Ecker J."/>
        </authorList>
    </citation>
    <scope>NUCLEOTIDE SEQUENCE</scope>
</reference>
<sequence length="172" mass="19586">MFLAYFSKLLDYILSYIYYVELINESAYVKLFTARRNVGGIKFEDVQSFGPIGTHKATIVWLHDIGETSANFPHYIYRSIMSAVRFDLRDSWVFEMYGSSGMETNACKIRVGGMGMGAAQALYLATTDVVPYEFVHKCAHSLLMTGFQIMLKKYQGSKHELLLFTLLSLPFV</sequence>
<evidence type="ECO:0000313" key="1">
    <source>
        <dbReference type="EMBL" id="AAF99802.1"/>
    </source>
</evidence>
<reference key="1">
    <citation type="journal article" date="2000" name="Nature">
        <title>Sequence and analysis of chromosome 1 of the plant Arabidopsis thaliana.</title>
        <authorList>
            <person name="Theologis A."/>
            <person name="Ecker J.R."/>
            <person name="Palm C.J."/>
            <person name="Federspiel N.A."/>
            <person name="Kaul S."/>
            <person name="White O."/>
            <person name="Alonso J."/>
            <person name="Altafi H."/>
            <person name="Araujo R."/>
            <person name="Bowman C.L."/>
            <person name="Brooks S.Y."/>
            <person name="Buehler E."/>
            <person name="Chan A."/>
            <person name="Chao Q."/>
            <person name="Chen H."/>
            <person name="Cheuk R.F."/>
            <person name="Chin C.W."/>
            <person name="Chung M.K."/>
            <person name="Conn L."/>
            <person name="Conway A.B."/>
            <person name="Conway A.R."/>
            <person name="Creasy T.H."/>
            <person name="Dewar K."/>
            <person name="Dunn P."/>
            <person name="Etgu P."/>
            <person name="Feldblyum T.V."/>
            <person name="Feng J."/>
            <person name="Fong B."/>
            <person name="Fujii C.Y."/>
            <person name="Gill J.E."/>
            <person name="Goldsmith A.D."/>
            <person name="Haas B."/>
            <person name="Hansen N.F."/>
            <person name="Hughes B."/>
            <person name="Huizar L."/>
            <person name="Hunter J.L."/>
            <person name="Jenkins J."/>
            <person name="Johnson-Hopson C."/>
            <person name="Khan S."/>
            <person name="Khaykin E."/>
            <person name="Kim C.J."/>
            <person name="Koo H.L."/>
            <person name="Kremenetskaia I."/>
            <person name="Kurtz D.B."/>
            <person name="Kwan A."/>
            <person name="Lam B."/>
            <person name="Langin-Hooper S."/>
            <person name="Lee A."/>
            <person name="Lee J.M."/>
            <person name="Lenz C.A."/>
            <person name="Li J.H."/>
            <person name="Li Y."/>
            <person name="Lin X."/>
            <person name="Liu S.X."/>
            <person name="Liu Z.A."/>
            <person name="Luros J.S."/>
            <person name="Maiti R."/>
            <person name="Marziali A."/>
            <person name="Militscher J."/>
            <person name="Miranda M."/>
            <person name="Nguyen M."/>
            <person name="Nierman W.C."/>
            <person name="Osborne B.I."/>
            <person name="Pai G."/>
            <person name="Peterson J."/>
            <person name="Pham P.K."/>
            <person name="Rizzo M."/>
            <person name="Rooney T."/>
            <person name="Rowley D."/>
            <person name="Sakano H."/>
            <person name="Salzberg S.L."/>
            <person name="Schwartz J.R."/>
            <person name="Shinn P."/>
            <person name="Southwick A.M."/>
            <person name="Sun H."/>
            <person name="Tallon L.J."/>
            <person name="Tambunga G."/>
            <person name="Toriumi M.J."/>
            <person name="Town C.D."/>
            <person name="Utterback T."/>
            <person name="Van Aken S."/>
            <person name="Vaysberg M."/>
            <person name="Vysotskaia V.S."/>
            <person name="Walker M."/>
            <person name="Wu D."/>
            <person name="Yu G."/>
            <person name="Fraser C.M."/>
            <person name="Venter J.C."/>
            <person name="Davis R.W."/>
        </authorList>
    </citation>
    <scope>NUCLEOTIDE SEQUENCE [LARGE SCALE GENOMIC DNA]</scope>
    <source>
        <strain>cv. Columbia</strain>
    </source>
</reference>
<organism evidence="1">
    <name type="scientific">Arabidopsis thaliana</name>
    <name type="common">Mouse-ear cress</name>
    <dbReference type="NCBI Taxonomy" id="3702"/>
    <lineage>
        <taxon>Eukaryota</taxon>
        <taxon>Viridiplantae</taxon>
        <taxon>Streptophyta</taxon>
        <taxon>Embryophyta</taxon>
        <taxon>Tracheophyta</taxon>
        <taxon>Spermatophyta</taxon>
        <taxon>Magnoliopsida</taxon>
        <taxon>eudicotyledons</taxon>
        <taxon>Gunneridae</taxon>
        <taxon>Pentapetalae</taxon>
        <taxon>rosids</taxon>
        <taxon>malvids</taxon>
        <taxon>Brassicales</taxon>
        <taxon>Brassicaceae</taxon>
        <taxon>Camelineae</taxon>
        <taxon>Arabidopsis</taxon>
    </lineage>
</organism>
<dbReference type="PIR" id="E96518">
    <property type="entry name" value="E96518"/>
</dbReference>
<protein>
    <submittedName>
        <fullName evidence="1">T2E6.12</fullName>
    </submittedName>
</protein>